<evidence type="ECO:0000256" key="2">
    <source>
        <dbReference type="ARBA" id="ARBA00012438"/>
    </source>
</evidence>
<dbReference type="CDD" id="cd16917">
    <property type="entry name" value="HATPase_UhpB-NarQ-NarX-like"/>
    <property type="match status" value="1"/>
</dbReference>
<accession>A0A5J4FWT7</accession>
<comment type="catalytic activity">
    <reaction evidence="1">
        <text>ATP + protein L-histidine = ADP + protein N-phospho-L-histidine.</text>
        <dbReference type="EC" id="2.7.13.3"/>
    </reaction>
</comment>
<evidence type="ECO:0000313" key="11">
    <source>
        <dbReference type="Proteomes" id="UP000326994"/>
    </source>
</evidence>
<evidence type="ECO:0000256" key="4">
    <source>
        <dbReference type="ARBA" id="ARBA00022679"/>
    </source>
</evidence>
<keyword evidence="8" id="KW-0902">Two-component regulatory system</keyword>
<dbReference type="SMART" id="SM00387">
    <property type="entry name" value="HATPase_c"/>
    <property type="match status" value="1"/>
</dbReference>
<organism evidence="10 11">
    <name type="scientific">Patiriisocius marinistellae</name>
    <dbReference type="NCBI Taxonomy" id="2494560"/>
    <lineage>
        <taxon>Bacteria</taxon>
        <taxon>Pseudomonadati</taxon>
        <taxon>Bacteroidota</taxon>
        <taxon>Flavobacteriia</taxon>
        <taxon>Flavobacteriales</taxon>
        <taxon>Flavobacteriaceae</taxon>
        <taxon>Patiriisocius</taxon>
    </lineage>
</organism>
<dbReference type="Pfam" id="PF02518">
    <property type="entry name" value="HATPase_c"/>
    <property type="match status" value="1"/>
</dbReference>
<dbReference type="Gene3D" id="3.30.565.10">
    <property type="entry name" value="Histidine kinase-like ATPase, C-terminal domain"/>
    <property type="match status" value="1"/>
</dbReference>
<dbReference type="EC" id="2.7.13.3" evidence="2"/>
<dbReference type="EMBL" id="BKCF01000001">
    <property type="protein sequence ID" value="GEQ85768.1"/>
    <property type="molecule type" value="Genomic_DNA"/>
</dbReference>
<dbReference type="GO" id="GO:0046983">
    <property type="term" value="F:protein dimerization activity"/>
    <property type="evidence" value="ECO:0007669"/>
    <property type="project" value="InterPro"/>
</dbReference>
<evidence type="ECO:0000256" key="1">
    <source>
        <dbReference type="ARBA" id="ARBA00000085"/>
    </source>
</evidence>
<dbReference type="GO" id="GO:0005524">
    <property type="term" value="F:ATP binding"/>
    <property type="evidence" value="ECO:0007669"/>
    <property type="project" value="UniProtKB-KW"/>
</dbReference>
<dbReference type="Pfam" id="PF07730">
    <property type="entry name" value="HisKA_3"/>
    <property type="match status" value="1"/>
</dbReference>
<keyword evidence="5" id="KW-0547">Nucleotide-binding</keyword>
<evidence type="ECO:0000256" key="8">
    <source>
        <dbReference type="ARBA" id="ARBA00023012"/>
    </source>
</evidence>
<dbReference type="InterPro" id="IPR011712">
    <property type="entry name" value="Sig_transdc_His_kin_sub3_dim/P"/>
</dbReference>
<dbReference type="SUPFAM" id="SSF55874">
    <property type="entry name" value="ATPase domain of HSP90 chaperone/DNA topoisomerase II/histidine kinase"/>
    <property type="match status" value="1"/>
</dbReference>
<dbReference type="InterPro" id="IPR036890">
    <property type="entry name" value="HATPase_C_sf"/>
</dbReference>
<keyword evidence="11" id="KW-1185">Reference proteome</keyword>
<gene>
    <name evidence="10" type="ORF">ULMS_12760</name>
</gene>
<evidence type="ECO:0000259" key="9">
    <source>
        <dbReference type="PROSITE" id="PS50109"/>
    </source>
</evidence>
<dbReference type="GO" id="GO:0016020">
    <property type="term" value="C:membrane"/>
    <property type="evidence" value="ECO:0007669"/>
    <property type="project" value="InterPro"/>
</dbReference>
<keyword evidence="6" id="KW-0418">Kinase</keyword>
<dbReference type="AlphaFoldDB" id="A0A5J4FWT7"/>
<evidence type="ECO:0000256" key="7">
    <source>
        <dbReference type="ARBA" id="ARBA00022840"/>
    </source>
</evidence>
<dbReference type="InterPro" id="IPR005467">
    <property type="entry name" value="His_kinase_dom"/>
</dbReference>
<evidence type="ECO:0000256" key="3">
    <source>
        <dbReference type="ARBA" id="ARBA00022553"/>
    </source>
</evidence>
<dbReference type="InterPro" id="IPR003594">
    <property type="entry name" value="HATPase_dom"/>
</dbReference>
<dbReference type="Gene3D" id="1.20.5.1930">
    <property type="match status" value="1"/>
</dbReference>
<name>A0A5J4FWT7_9FLAO</name>
<proteinExistence type="predicted"/>
<keyword evidence="3" id="KW-0597">Phosphoprotein</keyword>
<feature type="domain" description="Histidine kinase" evidence="9">
    <location>
        <begin position="47"/>
        <end position="238"/>
    </location>
</feature>
<keyword evidence="7" id="KW-0067">ATP-binding</keyword>
<dbReference type="PANTHER" id="PTHR24421:SF10">
    <property type="entry name" value="NITRATE_NITRITE SENSOR PROTEIN NARQ"/>
    <property type="match status" value="1"/>
</dbReference>
<evidence type="ECO:0000256" key="5">
    <source>
        <dbReference type="ARBA" id="ARBA00022741"/>
    </source>
</evidence>
<dbReference type="PANTHER" id="PTHR24421">
    <property type="entry name" value="NITRATE/NITRITE SENSOR PROTEIN NARX-RELATED"/>
    <property type="match status" value="1"/>
</dbReference>
<dbReference type="GO" id="GO:0000155">
    <property type="term" value="F:phosphorelay sensor kinase activity"/>
    <property type="evidence" value="ECO:0007669"/>
    <property type="project" value="InterPro"/>
</dbReference>
<evidence type="ECO:0000313" key="10">
    <source>
        <dbReference type="EMBL" id="GEQ85768.1"/>
    </source>
</evidence>
<comment type="caution">
    <text evidence="10">The sequence shown here is derived from an EMBL/GenBank/DDBJ whole genome shotgun (WGS) entry which is preliminary data.</text>
</comment>
<dbReference type="InterPro" id="IPR050482">
    <property type="entry name" value="Sensor_HK_TwoCompSys"/>
</dbReference>
<protein>
    <recommendedName>
        <fullName evidence="2">histidine kinase</fullName>
        <ecNumber evidence="2">2.7.13.3</ecNumber>
    </recommendedName>
</protein>
<dbReference type="PROSITE" id="PS50109">
    <property type="entry name" value="HIS_KIN"/>
    <property type="match status" value="1"/>
</dbReference>
<sequence length="242" mass="27649">MLFFFYSRKRIVQKELEKIGLQVKYKDQLLQTTIATQEEERQRIAQDLHDDISAKLNVVSLTTHTLLDNPELSKEDRMSLEHVLNVVTNTLESSRRIAHDLLPPVLDKFGLQVALEELFEDFKRTNALQMLYEIKIQELQLNCTQELHIFRIVQELINNATRHGKATQIKFKLLQASNGFSLTFEDNGSGFSIKGLEERTGLGLQNIKSRAAILNCQIHINSIVGKGSTFIITSEIPETQTI</sequence>
<dbReference type="Proteomes" id="UP000326994">
    <property type="component" value="Unassembled WGS sequence"/>
</dbReference>
<evidence type="ECO:0000256" key="6">
    <source>
        <dbReference type="ARBA" id="ARBA00022777"/>
    </source>
</evidence>
<reference evidence="10 11" key="1">
    <citation type="submission" date="2019-08" db="EMBL/GenBank/DDBJ databases">
        <title>Ulvibacter marinistellae sp. nov., isolated from a starfish, Patiria pectinifera.</title>
        <authorList>
            <person name="Kawano K."/>
            <person name="Ushijima N."/>
            <person name="Kihara M."/>
            <person name="Itoh H."/>
        </authorList>
    </citation>
    <scope>NUCLEOTIDE SEQUENCE [LARGE SCALE GENOMIC DNA]</scope>
    <source>
        <strain evidence="10 11">KK4</strain>
    </source>
</reference>
<keyword evidence="4" id="KW-0808">Transferase</keyword>